<organism evidence="4 5">
    <name type="scientific">Spirosoma endophyticum</name>
    <dbReference type="NCBI Taxonomy" id="662367"/>
    <lineage>
        <taxon>Bacteria</taxon>
        <taxon>Pseudomonadati</taxon>
        <taxon>Bacteroidota</taxon>
        <taxon>Cytophagia</taxon>
        <taxon>Cytophagales</taxon>
        <taxon>Cytophagaceae</taxon>
        <taxon>Spirosoma</taxon>
    </lineage>
</organism>
<feature type="coiled-coil region" evidence="1">
    <location>
        <begin position="374"/>
        <end position="418"/>
    </location>
</feature>
<dbReference type="SUPFAM" id="SSF101967">
    <property type="entry name" value="Adhesin YadA, collagen-binding domain"/>
    <property type="match status" value="2"/>
</dbReference>
<feature type="chain" id="PRO_5011475589" evidence="2">
    <location>
        <begin position="20"/>
        <end position="418"/>
    </location>
</feature>
<keyword evidence="5" id="KW-1185">Reference proteome</keyword>
<dbReference type="Gene3D" id="2.150.10.10">
    <property type="entry name" value="Serralysin-like metalloprotease, C-terminal"/>
    <property type="match status" value="2"/>
</dbReference>
<dbReference type="Pfam" id="PF13884">
    <property type="entry name" value="Peptidase_S74"/>
    <property type="match status" value="1"/>
</dbReference>
<dbReference type="AlphaFoldDB" id="A0A1I2GZ94"/>
<dbReference type="InterPro" id="IPR011049">
    <property type="entry name" value="Serralysin-like_metalloprot_C"/>
</dbReference>
<dbReference type="PROSITE" id="PS51688">
    <property type="entry name" value="ICA"/>
    <property type="match status" value="1"/>
</dbReference>
<dbReference type="CDD" id="cd12820">
    <property type="entry name" value="LbR_YadA-like"/>
    <property type="match status" value="1"/>
</dbReference>
<keyword evidence="2" id="KW-0732">Signal</keyword>
<reference evidence="4 5" key="1">
    <citation type="submission" date="2016-10" db="EMBL/GenBank/DDBJ databases">
        <authorList>
            <person name="de Groot N.N."/>
        </authorList>
    </citation>
    <scope>NUCLEOTIDE SEQUENCE [LARGE SCALE GENOMIC DNA]</scope>
    <source>
        <strain evidence="4 5">DSM 26130</strain>
    </source>
</reference>
<dbReference type="EMBL" id="FOLQ01000036">
    <property type="protein sequence ID" value="SFF22379.1"/>
    <property type="molecule type" value="Genomic_DNA"/>
</dbReference>
<proteinExistence type="predicted"/>
<feature type="domain" description="Peptidase S74" evidence="3">
    <location>
        <begin position="295"/>
        <end position="388"/>
    </location>
</feature>
<accession>A0A1I2GZ94</accession>
<dbReference type="InterPro" id="IPR030392">
    <property type="entry name" value="S74_ICA"/>
</dbReference>
<name>A0A1I2GZ94_9BACT</name>
<evidence type="ECO:0000256" key="1">
    <source>
        <dbReference type="SAM" id="Coils"/>
    </source>
</evidence>
<dbReference type="GO" id="GO:0019867">
    <property type="term" value="C:outer membrane"/>
    <property type="evidence" value="ECO:0007669"/>
    <property type="project" value="InterPro"/>
</dbReference>
<evidence type="ECO:0000259" key="3">
    <source>
        <dbReference type="PROSITE" id="PS51688"/>
    </source>
</evidence>
<dbReference type="Proteomes" id="UP000198598">
    <property type="component" value="Unassembled WGS sequence"/>
</dbReference>
<dbReference type="InterPro" id="IPR008640">
    <property type="entry name" value="Adhesin_Head_dom"/>
</dbReference>
<dbReference type="Pfam" id="PF05658">
    <property type="entry name" value="YadA_head"/>
    <property type="match status" value="4"/>
</dbReference>
<feature type="signal peptide" evidence="2">
    <location>
        <begin position="1"/>
        <end position="19"/>
    </location>
</feature>
<sequence length="418" mass="44102">MKHLFLFVFVLLRSTGLYAQVGIGTSTPKAFLNVAVGRDVLFGENTTNTGNPNKLFWYASKAALRAGYVDDASWNSVNLGQYSLATGYNTTANGDYTTALGLQTMASGQGAVSLGAYSTASGTASLAMGNQATASGSTAIALGFQTMAMGNYATASGYQSRASGEAAVSMGFSSTASGDASTALGNQTLASSSGASAIGYQTTASGLFATALGYQTRASGYASTALGANVSTNSQVGSFIIGDYSTGYEYTNQKPYQMMMRFSGGYMLYTSAPLNQSTAIGVQVAANGNAWTTLSDSTRKENFRLVDGATFLRKISAMRLGSWNYKGQEVKNYRHYGPMAQDFFAAFGHDELGVIGEDKSINQADFDGVNLIAIQALIQKVEKLEAENATLKQQVSEMSSLKSDMEQIKKQLTTLLKQ</sequence>
<dbReference type="STRING" id="662367.SAMN05216167_13634"/>
<keyword evidence="1" id="KW-0175">Coiled coil</keyword>
<evidence type="ECO:0000313" key="5">
    <source>
        <dbReference type="Proteomes" id="UP000198598"/>
    </source>
</evidence>
<protein>
    <submittedName>
        <fullName evidence="4">Head domain of trimeric autotransporter adhesin</fullName>
    </submittedName>
</protein>
<evidence type="ECO:0000256" key="2">
    <source>
        <dbReference type="SAM" id="SignalP"/>
    </source>
</evidence>
<dbReference type="RefSeq" id="WP_093834632.1">
    <property type="nucleotide sequence ID" value="NZ_FOLQ01000036.1"/>
</dbReference>
<evidence type="ECO:0000313" key="4">
    <source>
        <dbReference type="EMBL" id="SFF22379.1"/>
    </source>
</evidence>
<dbReference type="OrthoDB" id="925207at2"/>
<gene>
    <name evidence="4" type="ORF">SAMN05216167_13634</name>
</gene>